<accession>A0ACB8MDU7</accession>
<sequence length="500" mass="57559">MEGDPNVGSSSSSANKKRKKTSKVWDEMRELNIDGKVIAQCKHCKKLVPADSKDGTTRLWNHLHRCRDNPKRKGPGGRDRDDQDQSLSPSIKTKELASLIKEKEKSLPDVIKHLIDPEGDTSDREWHPWLLTLRKDEILQRLKSRKDGILKLYEEEKENLCQFLNKLSCRFTLQIVQIAKGRVLVVHYIDDCWERQSKIISFWQLGAPAPTSPTLHPPLRPPDDFENLVKAVKQSCLDWKIDTNICFLLPVDRDDLEDERHDAIVEMLSGFSQRRSLPFASCLPDAGHFVDYINGKLRTVDYLQDGIESLSVFADYVHYKDRRFFLLDGAVKRAISWVKCPDTSFWGLLECFETMGGLKEVFSALEQFDSEFSDADRYLEKVNKDFRDVYNEYAPPDSSNSKSYEMLDALGRPSSPKSELDRYFDLLKVPRYKQFDILAWWRSNAPSFPTLARMARDYLALGITSADDAAKRALFDLIDDVDCIYGFREIPEIITPLVYA</sequence>
<protein>
    <submittedName>
        <fullName evidence="1">Uncharacterized protein</fullName>
    </submittedName>
</protein>
<gene>
    <name evidence="1" type="ORF">KPL71_009377</name>
</gene>
<proteinExistence type="predicted"/>
<evidence type="ECO:0000313" key="1">
    <source>
        <dbReference type="EMBL" id="KAH9783605.1"/>
    </source>
</evidence>
<dbReference type="EMBL" id="CM039172">
    <property type="protein sequence ID" value="KAH9783605.1"/>
    <property type="molecule type" value="Genomic_DNA"/>
</dbReference>
<reference evidence="2" key="1">
    <citation type="journal article" date="2023" name="Hortic. Res.">
        <title>A chromosome-level phased genome enabling allele-level studies in sweet orange: a case study on citrus Huanglongbing tolerance.</title>
        <authorList>
            <person name="Wu B."/>
            <person name="Yu Q."/>
            <person name="Deng Z."/>
            <person name="Duan Y."/>
            <person name="Luo F."/>
            <person name="Gmitter F. Jr."/>
        </authorList>
    </citation>
    <scope>NUCLEOTIDE SEQUENCE [LARGE SCALE GENOMIC DNA]</scope>
    <source>
        <strain evidence="2">cv. Valencia</strain>
    </source>
</reference>
<dbReference type="Proteomes" id="UP000829398">
    <property type="component" value="Chromosome 3"/>
</dbReference>
<organism evidence="1 2">
    <name type="scientific">Citrus sinensis</name>
    <name type="common">Sweet orange</name>
    <name type="synonym">Citrus aurantium var. sinensis</name>
    <dbReference type="NCBI Taxonomy" id="2711"/>
    <lineage>
        <taxon>Eukaryota</taxon>
        <taxon>Viridiplantae</taxon>
        <taxon>Streptophyta</taxon>
        <taxon>Embryophyta</taxon>
        <taxon>Tracheophyta</taxon>
        <taxon>Spermatophyta</taxon>
        <taxon>Magnoliopsida</taxon>
        <taxon>eudicotyledons</taxon>
        <taxon>Gunneridae</taxon>
        <taxon>Pentapetalae</taxon>
        <taxon>rosids</taxon>
        <taxon>malvids</taxon>
        <taxon>Sapindales</taxon>
        <taxon>Rutaceae</taxon>
        <taxon>Aurantioideae</taxon>
        <taxon>Citrus</taxon>
    </lineage>
</organism>
<comment type="caution">
    <text evidence="1">The sequence shown here is derived from an EMBL/GenBank/DDBJ whole genome shotgun (WGS) entry which is preliminary data.</text>
</comment>
<name>A0ACB8MDU7_CITSI</name>
<evidence type="ECO:0000313" key="2">
    <source>
        <dbReference type="Proteomes" id="UP000829398"/>
    </source>
</evidence>
<keyword evidence="2" id="KW-1185">Reference proteome</keyword>